<name>A0ACC2WQ95_9TREE</name>
<protein>
    <submittedName>
        <fullName evidence="1">Uncharacterized protein</fullName>
    </submittedName>
</protein>
<organism evidence="1 2">
    <name type="scientific">Naganishia cerealis</name>
    <dbReference type="NCBI Taxonomy" id="610337"/>
    <lineage>
        <taxon>Eukaryota</taxon>
        <taxon>Fungi</taxon>
        <taxon>Dikarya</taxon>
        <taxon>Basidiomycota</taxon>
        <taxon>Agaricomycotina</taxon>
        <taxon>Tremellomycetes</taxon>
        <taxon>Filobasidiales</taxon>
        <taxon>Filobasidiaceae</taxon>
        <taxon>Naganishia</taxon>
    </lineage>
</organism>
<evidence type="ECO:0000313" key="1">
    <source>
        <dbReference type="EMBL" id="KAJ9113339.1"/>
    </source>
</evidence>
<evidence type="ECO:0000313" key="2">
    <source>
        <dbReference type="Proteomes" id="UP001241377"/>
    </source>
</evidence>
<gene>
    <name evidence="1" type="ORF">QFC19_000257</name>
</gene>
<sequence length="478" mass="53434">MVSDTHLYDILTVAHSASTEEISRAYKKLALKYHPDKNKHDPQLTEHFKEITRAYEVLRDEKARSVYDHYGEAGLDGTAAEAQKKSRSGCAFNSPGPFTANIFTQMFSNLNDMLKSNDMNNFAFGNLASDQFEHHVQSMTDPHKLRHGADIYHTYDVRLEDLYFGKVAKLQLPRISKCKHCHGIGGANPKLCPSCEGSGRVMMTMANKFYRSQEVSLCRACDGTGTVISPNDQCPHCNRGYVREKKLLKANILPGSKGGDKIILQGQADEGRNTLPGDVIIQLRELPHSSIVRRNNDLYLEQPIDLKTALLGGTVKVDNFIQPLKLFVNVHGRTGINDDINEHVKDGEIVGTINSGTPKLVTELGMPINDVIDGTYYQNPDEVEEFSLAVFDLSHYQRGNLFIKFDVRLPETTLFSIDDLKMLLNILPSETLHEAPEDSRAQKPTLHAYLSNLPSYNQPTTPKHKAPMGTKRPRSGLS</sequence>
<dbReference type="EMBL" id="JASBWR010000002">
    <property type="protein sequence ID" value="KAJ9113339.1"/>
    <property type="molecule type" value="Genomic_DNA"/>
</dbReference>
<comment type="caution">
    <text evidence="1">The sequence shown here is derived from an EMBL/GenBank/DDBJ whole genome shotgun (WGS) entry which is preliminary data.</text>
</comment>
<keyword evidence="2" id="KW-1185">Reference proteome</keyword>
<reference evidence="1" key="1">
    <citation type="submission" date="2023-04" db="EMBL/GenBank/DDBJ databases">
        <title>Draft Genome sequencing of Naganishia species isolated from polar environments using Oxford Nanopore Technology.</title>
        <authorList>
            <person name="Leo P."/>
            <person name="Venkateswaran K."/>
        </authorList>
    </citation>
    <scope>NUCLEOTIDE SEQUENCE</scope>
    <source>
        <strain evidence="1">MNA-CCFEE 5261</strain>
    </source>
</reference>
<proteinExistence type="predicted"/>
<accession>A0ACC2WQ95</accession>
<dbReference type="Proteomes" id="UP001241377">
    <property type="component" value="Unassembled WGS sequence"/>
</dbReference>